<dbReference type="RefSeq" id="WP_196474944.1">
    <property type="nucleotide sequence ID" value="NZ_JACFYX020000007.1"/>
</dbReference>
<comment type="caution">
    <text evidence="2">The sequence shown here is derived from an EMBL/GenBank/DDBJ whole genome shotgun (WGS) entry which is preliminary data.</text>
</comment>
<protein>
    <submittedName>
        <fullName evidence="2">Phage portal protein</fullName>
    </submittedName>
</protein>
<dbReference type="InterPro" id="IPR006429">
    <property type="entry name" value="Phage_lambda_portal"/>
</dbReference>
<evidence type="ECO:0000313" key="3">
    <source>
        <dbReference type="Proteomes" id="UP000596932"/>
    </source>
</evidence>
<dbReference type="EMBL" id="JACFYX010000008">
    <property type="protein sequence ID" value="MBG0835471.1"/>
    <property type="molecule type" value="Genomic_DNA"/>
</dbReference>
<dbReference type="GO" id="GO:0019068">
    <property type="term" value="P:virion assembly"/>
    <property type="evidence" value="ECO:0007669"/>
    <property type="project" value="InterPro"/>
</dbReference>
<proteinExistence type="predicted"/>
<dbReference type="AlphaFoldDB" id="A0A931D0C1"/>
<dbReference type="NCBIfam" id="TIGR01539">
    <property type="entry name" value="portal_lambda"/>
    <property type="match status" value="1"/>
</dbReference>
<reference evidence="2" key="1">
    <citation type="submission" date="2020-07" db="EMBL/GenBank/DDBJ databases">
        <title>Pseudomonas chaetoceroseae sp. nov., a new member of the Pseudomonas oleovorans group isolated from a culture of Chaetoceros calcitrans.</title>
        <authorList>
            <person name="Girard L."/>
            <person name="Lood C."/>
            <person name="De Mot R."/>
            <person name="Baudart J."/>
        </authorList>
    </citation>
    <scope>NUCLEOTIDE SEQUENCE</scope>
    <source>
        <strain evidence="2">536</strain>
    </source>
</reference>
<evidence type="ECO:0000256" key="1">
    <source>
        <dbReference type="SAM" id="MobiDB-lite"/>
    </source>
</evidence>
<evidence type="ECO:0000313" key="2">
    <source>
        <dbReference type="EMBL" id="MBG0835471.1"/>
    </source>
</evidence>
<organism evidence="2 3">
    <name type="scientific">Pseudomonas chaetocerotis</name>
    <dbReference type="NCBI Taxonomy" id="2758695"/>
    <lineage>
        <taxon>Bacteria</taxon>
        <taxon>Pseudomonadati</taxon>
        <taxon>Pseudomonadota</taxon>
        <taxon>Gammaproteobacteria</taxon>
        <taxon>Pseudomonadales</taxon>
        <taxon>Pseudomonadaceae</taxon>
        <taxon>Pseudomonas</taxon>
    </lineage>
</organism>
<name>A0A931D0C1_9PSED</name>
<keyword evidence="3" id="KW-1185">Reference proteome</keyword>
<gene>
    <name evidence="2" type="ORF">H3221_10145</name>
</gene>
<feature type="region of interest" description="Disordered" evidence="1">
    <location>
        <begin position="464"/>
        <end position="485"/>
    </location>
</feature>
<dbReference type="GO" id="GO:0005198">
    <property type="term" value="F:structural molecule activity"/>
    <property type="evidence" value="ECO:0007669"/>
    <property type="project" value="InterPro"/>
</dbReference>
<sequence>MDFETLNSRGFVIDGMPLAQASYDAASQGRRLKGWAPGTAGPTRSVVGQLSTVRARSRDAARNNGWIANGIGNWVGNEVGTGIKPRSKAKDKAFAAAANALWEEEFAKAADHDGVLDVYGLMALAVRSRKEAGEVFVRIHHMPLDADLPVPLQFQLIEADQCPHSHNELRADYEVIAGIEFAKGKRTHYWMYPRHPGEQGVGNTQLVPIAARDIIHHFAPLRPGQVRGMAETVQALVKARDFDEYDDAELTRKKTRANYTGAIKRQGYDEEDFKFDPFTGDPIDSSSGVPVVSLEPGTFPALLPGEEIQLFDGDQGGGYGDFMRQQLMGVAAALGIPYELLSGDMRNVNDRILRALLNEYRRRIEQYQWLYTIPQLCQRMWEAFIDAAVLAGRLRAPDYATRRREYLACDWRPQAWRYLHPVQDAQGELMLIKGGLSSRADAAAERGYDVEEIDQKNQADAARAKELGLSYSHDPVPDQSLRDEQ</sequence>
<dbReference type="Proteomes" id="UP000596932">
    <property type="component" value="Unassembled WGS sequence"/>
</dbReference>
<accession>A0A931D0C1</accession>
<dbReference type="Pfam" id="PF05136">
    <property type="entry name" value="Phage_portal_2"/>
    <property type="match status" value="1"/>
</dbReference>